<feature type="region of interest" description="Disordered" evidence="2">
    <location>
        <begin position="347"/>
        <end position="463"/>
    </location>
</feature>
<proteinExistence type="predicted"/>
<dbReference type="Pfam" id="PF10536">
    <property type="entry name" value="PMD"/>
    <property type="match status" value="1"/>
</dbReference>
<name>A0A5S6RDI5_ORYSJ</name>
<feature type="compositionally biased region" description="Pro residues" evidence="2">
    <location>
        <begin position="426"/>
        <end position="436"/>
    </location>
</feature>
<evidence type="ECO:0000259" key="3">
    <source>
        <dbReference type="Pfam" id="PF07197"/>
    </source>
</evidence>
<feature type="compositionally biased region" description="Basic residues" evidence="2">
    <location>
        <begin position="375"/>
        <end position="384"/>
    </location>
</feature>
<dbReference type="InterPro" id="IPR019557">
    <property type="entry name" value="AminoTfrase-like_pln_mobile"/>
</dbReference>
<feature type="domain" description="Aminotransferase-like plant mobile" evidence="4">
    <location>
        <begin position="91"/>
        <end position="266"/>
    </location>
</feature>
<evidence type="ECO:0000313" key="5">
    <source>
        <dbReference type="EMBL" id="AAX95394.1"/>
    </source>
</evidence>
<dbReference type="EMBL" id="AC150190">
    <property type="protein sequence ID" value="AAX95394.1"/>
    <property type="molecule type" value="Genomic_DNA"/>
</dbReference>
<reference evidence="6" key="1">
    <citation type="journal article" date="2005" name="Nature">
        <title>The map-based sequence of the rice genome.</title>
        <authorList>
            <consortium name="International rice genome sequencing project (IRGSP)"/>
            <person name="Matsumoto T."/>
            <person name="Wu J."/>
            <person name="Kanamori H."/>
            <person name="Katayose Y."/>
            <person name="Fujisawa M."/>
            <person name="Namiki N."/>
            <person name="Mizuno H."/>
            <person name="Yamamoto K."/>
            <person name="Antonio B.A."/>
            <person name="Baba T."/>
            <person name="Sakata K."/>
            <person name="Nagamura Y."/>
            <person name="Aoki H."/>
            <person name="Arikawa K."/>
            <person name="Arita K."/>
            <person name="Bito T."/>
            <person name="Chiden Y."/>
            <person name="Fujitsuka N."/>
            <person name="Fukunaka R."/>
            <person name="Hamada M."/>
            <person name="Harada C."/>
            <person name="Hayashi A."/>
            <person name="Hijishita S."/>
            <person name="Honda M."/>
            <person name="Hosokawa S."/>
            <person name="Ichikawa Y."/>
            <person name="Idonuma A."/>
            <person name="Iijima M."/>
            <person name="Ikeda M."/>
            <person name="Ikeno M."/>
            <person name="Ito K."/>
            <person name="Ito S."/>
            <person name="Ito T."/>
            <person name="Ito Y."/>
            <person name="Ito Y."/>
            <person name="Iwabuchi A."/>
            <person name="Kamiya K."/>
            <person name="Karasawa W."/>
            <person name="Kurita K."/>
            <person name="Katagiri S."/>
            <person name="Kikuta A."/>
            <person name="Kobayashi H."/>
            <person name="Kobayashi N."/>
            <person name="Machita K."/>
            <person name="Maehara T."/>
            <person name="Masukawa M."/>
            <person name="Mizubayashi T."/>
            <person name="Mukai Y."/>
            <person name="Nagasaki H."/>
            <person name="Nagata Y."/>
            <person name="Naito S."/>
            <person name="Nakashima M."/>
            <person name="Nakama Y."/>
            <person name="Nakamichi Y."/>
            <person name="Nakamura M."/>
            <person name="Meguro A."/>
            <person name="Negishi M."/>
            <person name="Ohta I."/>
            <person name="Ohta T."/>
            <person name="Okamoto M."/>
            <person name="Ono N."/>
            <person name="Saji S."/>
            <person name="Sakaguchi M."/>
            <person name="Sakai K."/>
            <person name="Shibata M."/>
            <person name="Shimokawa T."/>
            <person name="Song J."/>
            <person name="Takazaki Y."/>
            <person name="Terasawa K."/>
            <person name="Tsugane M."/>
            <person name="Tsuji K."/>
            <person name="Ueda S."/>
            <person name="Waki K."/>
            <person name="Yamagata H."/>
            <person name="Yamamoto M."/>
            <person name="Yamamoto S."/>
            <person name="Yamane H."/>
            <person name="Yoshiki S."/>
            <person name="Yoshihara R."/>
            <person name="Yukawa K."/>
            <person name="Zhong H."/>
            <person name="Yano M."/>
            <person name="Yuan Q."/>
            <person name="Ouyang S."/>
            <person name="Liu J."/>
            <person name="Jones K.M."/>
            <person name="Gansberger K."/>
            <person name="Moffat K."/>
            <person name="Hill J."/>
            <person name="Bera J."/>
            <person name="Fadrosh D."/>
            <person name="Jin S."/>
            <person name="Johri S."/>
            <person name="Kim M."/>
            <person name="Overton L."/>
            <person name="Reardon M."/>
            <person name="Tsitrin T."/>
            <person name="Vuong H."/>
            <person name="Weaver B."/>
            <person name="Ciecko A."/>
            <person name="Tallon L."/>
            <person name="Jackson J."/>
            <person name="Pai G."/>
            <person name="Aken S.V."/>
            <person name="Utterback T."/>
            <person name="Reidmuller S."/>
            <person name="Feldblyum T."/>
            <person name="Hsiao J."/>
            <person name="Zismann V."/>
            <person name="Iobst S."/>
            <person name="de Vazeille A.R."/>
            <person name="Buell C.R."/>
            <person name="Ying K."/>
            <person name="Li Y."/>
            <person name="Lu T."/>
            <person name="Huang Y."/>
            <person name="Zhao Q."/>
            <person name="Feng Q."/>
            <person name="Zhang L."/>
            <person name="Zhu J."/>
            <person name="Weng Q."/>
            <person name="Mu J."/>
            <person name="Lu Y."/>
            <person name="Fan D."/>
            <person name="Liu Y."/>
            <person name="Guan J."/>
            <person name="Zhang Y."/>
            <person name="Yu S."/>
            <person name="Liu X."/>
            <person name="Zhang Y."/>
            <person name="Hong G."/>
            <person name="Han B."/>
            <person name="Choisne N."/>
            <person name="Demange N."/>
            <person name="Orjeda G."/>
            <person name="Samain S."/>
            <person name="Cattolico L."/>
            <person name="Pelletier E."/>
            <person name="Couloux A."/>
            <person name="Segurens B."/>
            <person name="Wincker P."/>
            <person name="D'Hont A."/>
            <person name="Scarpelli C."/>
            <person name="Weissenbach J."/>
            <person name="Salanoubat M."/>
            <person name="Quetier F."/>
            <person name="Yu Y."/>
            <person name="Kim H.R."/>
            <person name="Rambo T."/>
            <person name="Currie J."/>
            <person name="Collura K."/>
            <person name="Luo M."/>
            <person name="Yang T."/>
            <person name="Ammiraju J.S.S."/>
            <person name="Engler F."/>
            <person name="Soderlund C."/>
            <person name="Wing R.A."/>
            <person name="Palmer L.E."/>
            <person name="de la Bastide M."/>
            <person name="Spiegel L."/>
            <person name="Nascimento L."/>
            <person name="Zutavern T."/>
            <person name="O'Shaughnessy A."/>
            <person name="Dike S."/>
            <person name="Dedhia N."/>
            <person name="Preston R."/>
            <person name="Balija V."/>
            <person name="McCombie W.R."/>
            <person name="Chow T."/>
            <person name="Chen H."/>
            <person name="Chung M."/>
            <person name="Chen C."/>
            <person name="Shaw J."/>
            <person name="Wu H."/>
            <person name="Hsiao K."/>
            <person name="Chao Y."/>
            <person name="Chu M."/>
            <person name="Cheng C."/>
            <person name="Hour A."/>
            <person name="Lee P."/>
            <person name="Lin S."/>
            <person name="Lin Y."/>
            <person name="Liou J."/>
            <person name="Liu S."/>
            <person name="Hsing Y."/>
            <person name="Raghuvanshi S."/>
            <person name="Mohanty A."/>
            <person name="Bharti A.K."/>
            <person name="Gaur A."/>
            <person name="Gupta V."/>
            <person name="Kumar D."/>
            <person name="Ravi V."/>
            <person name="Vij S."/>
            <person name="Kapur A."/>
            <person name="Khurana P."/>
            <person name="Khurana P."/>
            <person name="Khurana J.P."/>
            <person name="Tyagi A.K."/>
            <person name="Gaikwad K."/>
            <person name="Singh A."/>
            <person name="Dalal V."/>
            <person name="Srivastava S."/>
            <person name="Dixit A."/>
            <person name="Pal A.K."/>
            <person name="Ghazi I.A."/>
            <person name="Yadav M."/>
            <person name="Pandit A."/>
            <person name="Bhargava A."/>
            <person name="Sureshbabu K."/>
            <person name="Batra K."/>
            <person name="Sharma T.R."/>
            <person name="Mohapatra T."/>
            <person name="Singh N.K."/>
            <person name="Messing J."/>
            <person name="Nelson A.B."/>
            <person name="Fuks G."/>
            <person name="Kavchok S."/>
            <person name="Keizer G."/>
            <person name="Linton E."/>
            <person name="Llaca V."/>
            <person name="Song R."/>
            <person name="Tanyolac B."/>
            <person name="Young S."/>
            <person name="Ho-Il K."/>
            <person name="Hahn J.H."/>
            <person name="Sangsakoo G."/>
            <person name="Vanavichit A."/>
            <person name="de Mattos Luiz.A.T."/>
            <person name="Zimmer P.D."/>
            <person name="Malone G."/>
            <person name="Dellagostin O."/>
            <person name="de Oliveira A.C."/>
            <person name="Bevan M."/>
            <person name="Bancroft I."/>
            <person name="Minx P."/>
            <person name="Cordum H."/>
            <person name="Wilson R."/>
            <person name="Cheng Z."/>
            <person name="Jin W."/>
            <person name="Jiang J."/>
            <person name="Leong S.A."/>
            <person name="Iwama H."/>
            <person name="Gojobori T."/>
            <person name="Itoh T."/>
            <person name="Niimura Y."/>
            <person name="Fujii Y."/>
            <person name="Habara T."/>
            <person name="Sakai H."/>
            <person name="Sato Y."/>
            <person name="Wilson G."/>
            <person name="Kumar K."/>
            <person name="McCouch S."/>
            <person name="Juretic N."/>
            <person name="Hoen D."/>
            <person name="Wright S."/>
            <person name="Bruskiewich R."/>
            <person name="Bureau T."/>
            <person name="Miyao A."/>
            <person name="Hirochika H."/>
            <person name="Nishikawa T."/>
            <person name="Kadowaki K."/>
            <person name="Sugiura M."/>
            <person name="Burr B."/>
            <person name="Sasaki T."/>
        </authorList>
    </citation>
    <scope>NUCLEOTIDE SEQUENCE [LARGE SCALE GENOMIC DNA]</scope>
    <source>
        <strain evidence="6">cv. Nipponbare</strain>
    </source>
</reference>
<evidence type="ECO:0000259" key="4">
    <source>
        <dbReference type="Pfam" id="PF10536"/>
    </source>
</evidence>
<evidence type="ECO:0000313" key="6">
    <source>
        <dbReference type="Proteomes" id="UP000000763"/>
    </source>
</evidence>
<evidence type="ECO:0008006" key="7">
    <source>
        <dbReference type="Google" id="ProtNLM"/>
    </source>
</evidence>
<sequence>MAMLQDCIEPIPSLSPENHYFLGPIGNLDPTEFIIVETNRIHFRLANPNLSHWKNTFTSWPSLEKTTPEKSWAVWYKRVSASKQVHCDELGISQALDLTIANSAKDEPLMAAATYFWSNTINAFLFNQRPMTPTLLDITMITGLDVTSSANPMSLNTKNQFDFRTKSIGGWSGYVAAYMGKGPVTSREHVAFLLMWLEKFLFCGSSCGPTTNWQFLAKALETKRQFPLGKILLDYLYQMLNNASTKIAVGLVVSAGRPWWLLQTWLNLVAMKAVNRPAVTEAEFPRLEPITDDDGEERTHRRYLFPDVIPQSNSGKDIEYAPGLLPNGGGLTPPIIGYHALKTSSLLQGQMREPADVGRKRKTKELALDPSALAPKKKTKKNKPKPADDLPALDPSIEQALDEEETEEDKKKTVVKKKLAAAASKPAPPHPPPPSSPVQQMSSDRTPSAAGSHNIEEEEQPAAPAIPDYFDKEAEEETTSTALAPLDETVKKTLEDIYLRLGSSLDSLVADCGSIWARFAEIQALIPEDLANIITPAIYLEQHQFKLEKAQQRIADRRERKVIEATIQANRQLVHEEKAKLDQLSIGPIQSNIDRLEARKIDLIAQLKECNAELDLEKQKLPDLPSAIEEQKSRLKSAIRNVADMTKSLKVAPGTDAQDAQAIEEIEQIRQQAVSAIQRYLSQ</sequence>
<organism evidence="5 6">
    <name type="scientific">Oryza sativa subsp. japonica</name>
    <name type="common">Rice</name>
    <dbReference type="NCBI Taxonomy" id="39947"/>
    <lineage>
        <taxon>Eukaryota</taxon>
        <taxon>Viridiplantae</taxon>
        <taxon>Streptophyta</taxon>
        <taxon>Embryophyta</taxon>
        <taxon>Tracheophyta</taxon>
        <taxon>Spermatophyta</taxon>
        <taxon>Magnoliopsida</taxon>
        <taxon>Liliopsida</taxon>
        <taxon>Poales</taxon>
        <taxon>Poaceae</taxon>
        <taxon>BOP clade</taxon>
        <taxon>Oryzoideae</taxon>
        <taxon>Oryzeae</taxon>
        <taxon>Oryzinae</taxon>
        <taxon>Oryza</taxon>
        <taxon>Oryza sativa</taxon>
    </lineage>
</organism>
<feature type="domain" description="DUF1409" evidence="3">
    <location>
        <begin position="500"/>
        <end position="547"/>
    </location>
</feature>
<dbReference type="PANTHER" id="PTHR46033:SF65">
    <property type="entry name" value="AMINOTRANSFERASE-LIKE PLANT MOBILE DOMAIN-CONTAINING PROTEIN"/>
    <property type="match status" value="1"/>
</dbReference>
<accession>A0A5S6RDI5</accession>
<dbReference type="GO" id="GO:0010073">
    <property type="term" value="P:meristem maintenance"/>
    <property type="evidence" value="ECO:0007669"/>
    <property type="project" value="InterPro"/>
</dbReference>
<dbReference type="InterPro" id="IPR010811">
    <property type="entry name" value="DUF1409"/>
</dbReference>
<reference evidence="6" key="2">
    <citation type="journal article" date="2008" name="Nucleic Acids Res.">
        <title>The rice annotation project database (RAP-DB): 2008 update.</title>
        <authorList>
            <consortium name="The rice annotation project (RAP)"/>
        </authorList>
    </citation>
    <scope>GENOME REANNOTATION</scope>
    <source>
        <strain evidence="6">cv. Nipponbare</strain>
    </source>
</reference>
<feature type="compositionally biased region" description="Polar residues" evidence="2">
    <location>
        <begin position="439"/>
        <end position="451"/>
    </location>
</feature>
<dbReference type="Proteomes" id="UP000000763">
    <property type="component" value="Chromosome 11"/>
</dbReference>
<evidence type="ECO:0000256" key="1">
    <source>
        <dbReference type="SAM" id="Coils"/>
    </source>
</evidence>
<protein>
    <recommendedName>
        <fullName evidence="7">Aminotransferase-like protein</fullName>
    </recommendedName>
</protein>
<evidence type="ECO:0000256" key="2">
    <source>
        <dbReference type="SAM" id="MobiDB-lite"/>
    </source>
</evidence>
<dbReference type="AlphaFoldDB" id="A0A5S6RDI5"/>
<dbReference type="PANTHER" id="PTHR46033">
    <property type="entry name" value="PROTEIN MAIN-LIKE 2"/>
    <property type="match status" value="1"/>
</dbReference>
<dbReference type="Pfam" id="PF07197">
    <property type="entry name" value="DUF1409"/>
    <property type="match status" value="1"/>
</dbReference>
<feature type="coiled-coil region" evidence="1">
    <location>
        <begin position="593"/>
        <end position="648"/>
    </location>
</feature>
<keyword evidence="1" id="KW-0175">Coiled coil</keyword>
<dbReference type="InterPro" id="IPR044824">
    <property type="entry name" value="MAIN-like"/>
</dbReference>